<proteinExistence type="predicted"/>
<feature type="region of interest" description="Disordered" evidence="1">
    <location>
        <begin position="1"/>
        <end position="43"/>
    </location>
</feature>
<gene>
    <name evidence="2" type="ORF">AUEXF2481DRAFT_91046</name>
</gene>
<feature type="compositionally biased region" description="Polar residues" evidence="1">
    <location>
        <begin position="14"/>
        <end position="29"/>
    </location>
</feature>
<dbReference type="AlphaFoldDB" id="A0A074Z0P0"/>
<dbReference type="EMBL" id="KL584769">
    <property type="protein sequence ID" value="KEQ92636.1"/>
    <property type="molecule type" value="Genomic_DNA"/>
</dbReference>
<feature type="compositionally biased region" description="Basic residues" evidence="1">
    <location>
        <begin position="1"/>
        <end position="10"/>
    </location>
</feature>
<accession>A0A074Z0P0</accession>
<dbReference type="GeneID" id="25372192"/>
<protein>
    <submittedName>
        <fullName evidence="2">Uncharacterized protein</fullName>
    </submittedName>
</protein>
<sequence>MHSTKTRYMKISRASRSPTKNSVGSTLSRTQPLPNPTTTPTPRTATAIAKALQQVQATLEKAFLRLQKLGVAHPQTPDQPTTPNPPKTCTQATAQRPGELEFQSSYTYLLTASISASSETML</sequence>
<keyword evidence="3" id="KW-1185">Reference proteome</keyword>
<dbReference type="HOGENOM" id="CLU_2026263_0_0_1"/>
<feature type="region of interest" description="Disordered" evidence="1">
    <location>
        <begin position="71"/>
        <end position="97"/>
    </location>
</feature>
<organism evidence="2 3">
    <name type="scientific">Aureobasidium subglaciale (strain EXF-2481)</name>
    <name type="common">Aureobasidium pullulans var. subglaciale</name>
    <dbReference type="NCBI Taxonomy" id="1043005"/>
    <lineage>
        <taxon>Eukaryota</taxon>
        <taxon>Fungi</taxon>
        <taxon>Dikarya</taxon>
        <taxon>Ascomycota</taxon>
        <taxon>Pezizomycotina</taxon>
        <taxon>Dothideomycetes</taxon>
        <taxon>Dothideomycetidae</taxon>
        <taxon>Dothideales</taxon>
        <taxon>Saccotheciaceae</taxon>
        <taxon>Aureobasidium</taxon>
    </lineage>
</organism>
<evidence type="ECO:0000313" key="3">
    <source>
        <dbReference type="Proteomes" id="UP000030641"/>
    </source>
</evidence>
<evidence type="ECO:0000256" key="1">
    <source>
        <dbReference type="SAM" id="MobiDB-lite"/>
    </source>
</evidence>
<evidence type="ECO:0000313" key="2">
    <source>
        <dbReference type="EMBL" id="KEQ92636.1"/>
    </source>
</evidence>
<dbReference type="RefSeq" id="XP_013341225.1">
    <property type="nucleotide sequence ID" value="XM_013485771.1"/>
</dbReference>
<dbReference type="Proteomes" id="UP000030641">
    <property type="component" value="Unassembled WGS sequence"/>
</dbReference>
<reference evidence="2 3" key="1">
    <citation type="journal article" date="2014" name="BMC Genomics">
        <title>Genome sequencing of four Aureobasidium pullulans varieties: biotechnological potential, stress tolerance, and description of new species.</title>
        <authorList>
            <person name="Gostin Ar C."/>
            <person name="Ohm R.A."/>
            <person name="Kogej T."/>
            <person name="Sonjak S."/>
            <person name="Turk M."/>
            <person name="Zajc J."/>
            <person name="Zalar P."/>
            <person name="Grube M."/>
            <person name="Sun H."/>
            <person name="Han J."/>
            <person name="Sharma A."/>
            <person name="Chiniquy J."/>
            <person name="Ngan C.Y."/>
            <person name="Lipzen A."/>
            <person name="Barry K."/>
            <person name="Grigoriev I.V."/>
            <person name="Gunde-Cimerman N."/>
        </authorList>
    </citation>
    <scope>NUCLEOTIDE SEQUENCE [LARGE SCALE GENOMIC DNA]</scope>
    <source>
        <strain evidence="2 3">EXF-2481</strain>
    </source>
</reference>
<name>A0A074Z0P0_AURSE</name>
<dbReference type="InParanoid" id="A0A074Z0P0"/>